<dbReference type="AlphaFoldDB" id="A0AAV4Q756"/>
<evidence type="ECO:0000313" key="1">
    <source>
        <dbReference type="EMBL" id="GIY03228.1"/>
    </source>
</evidence>
<protein>
    <submittedName>
        <fullName evidence="1">Uncharacterized protein</fullName>
    </submittedName>
</protein>
<dbReference type="Proteomes" id="UP001054945">
    <property type="component" value="Unassembled WGS sequence"/>
</dbReference>
<organism evidence="1 2">
    <name type="scientific">Caerostris extrusa</name>
    <name type="common">Bark spider</name>
    <name type="synonym">Caerostris bankana</name>
    <dbReference type="NCBI Taxonomy" id="172846"/>
    <lineage>
        <taxon>Eukaryota</taxon>
        <taxon>Metazoa</taxon>
        <taxon>Ecdysozoa</taxon>
        <taxon>Arthropoda</taxon>
        <taxon>Chelicerata</taxon>
        <taxon>Arachnida</taxon>
        <taxon>Araneae</taxon>
        <taxon>Araneomorphae</taxon>
        <taxon>Entelegynae</taxon>
        <taxon>Araneoidea</taxon>
        <taxon>Araneidae</taxon>
        <taxon>Caerostris</taxon>
    </lineage>
</organism>
<reference evidence="1 2" key="1">
    <citation type="submission" date="2021-06" db="EMBL/GenBank/DDBJ databases">
        <title>Caerostris extrusa draft genome.</title>
        <authorList>
            <person name="Kono N."/>
            <person name="Arakawa K."/>
        </authorList>
    </citation>
    <scope>NUCLEOTIDE SEQUENCE [LARGE SCALE GENOMIC DNA]</scope>
</reference>
<gene>
    <name evidence="1" type="ORF">CEXT_357651</name>
</gene>
<sequence>MIKDGGGLKEQKKEVFCDKENGSVRA</sequence>
<dbReference type="EMBL" id="BPLR01005557">
    <property type="protein sequence ID" value="GIY03228.1"/>
    <property type="molecule type" value="Genomic_DNA"/>
</dbReference>
<proteinExistence type="predicted"/>
<keyword evidence="2" id="KW-1185">Reference proteome</keyword>
<name>A0AAV4Q756_CAEEX</name>
<feature type="non-terminal residue" evidence="1">
    <location>
        <position position="26"/>
    </location>
</feature>
<comment type="caution">
    <text evidence="1">The sequence shown here is derived from an EMBL/GenBank/DDBJ whole genome shotgun (WGS) entry which is preliminary data.</text>
</comment>
<evidence type="ECO:0000313" key="2">
    <source>
        <dbReference type="Proteomes" id="UP001054945"/>
    </source>
</evidence>
<accession>A0AAV4Q756</accession>